<name>A0A7K1FE75_9ACTN</name>
<keyword evidence="4" id="KW-0804">Transcription</keyword>
<evidence type="ECO:0000313" key="6">
    <source>
        <dbReference type="EMBL" id="MTD12386.1"/>
    </source>
</evidence>
<dbReference type="EMBL" id="WLYK01000001">
    <property type="protein sequence ID" value="MTD12386.1"/>
    <property type="molecule type" value="Genomic_DNA"/>
</dbReference>
<protein>
    <submittedName>
        <fullName evidence="6">LysR family transcriptional regulator</fullName>
    </submittedName>
</protein>
<dbReference type="PROSITE" id="PS50931">
    <property type="entry name" value="HTH_LYSR"/>
    <property type="match status" value="1"/>
</dbReference>
<dbReference type="Gene3D" id="3.40.190.10">
    <property type="entry name" value="Periplasmic binding protein-like II"/>
    <property type="match status" value="2"/>
</dbReference>
<evidence type="ECO:0000256" key="4">
    <source>
        <dbReference type="ARBA" id="ARBA00023163"/>
    </source>
</evidence>
<dbReference type="AlphaFoldDB" id="A0A7K1FE75"/>
<accession>A0A7K1FE75</accession>
<dbReference type="Proteomes" id="UP000460221">
    <property type="component" value="Unassembled WGS sequence"/>
</dbReference>
<evidence type="ECO:0000256" key="3">
    <source>
        <dbReference type="ARBA" id="ARBA00023125"/>
    </source>
</evidence>
<proteinExistence type="inferred from homology"/>
<dbReference type="SUPFAM" id="SSF53850">
    <property type="entry name" value="Periplasmic binding protein-like II"/>
    <property type="match status" value="1"/>
</dbReference>
<keyword evidence="2" id="KW-0805">Transcription regulation</keyword>
<dbReference type="PRINTS" id="PR00039">
    <property type="entry name" value="HTHLYSR"/>
</dbReference>
<gene>
    <name evidence="6" type="ORF">GIS00_00320</name>
</gene>
<dbReference type="PANTHER" id="PTHR30346:SF17">
    <property type="entry name" value="LYSR FAMILY TRANSCRIPTIONAL REGULATOR"/>
    <property type="match status" value="1"/>
</dbReference>
<dbReference type="RefSeq" id="WP_154766461.1">
    <property type="nucleotide sequence ID" value="NZ_WLYK01000001.1"/>
</dbReference>
<dbReference type="PANTHER" id="PTHR30346">
    <property type="entry name" value="TRANSCRIPTIONAL DUAL REGULATOR HCAR-RELATED"/>
    <property type="match status" value="1"/>
</dbReference>
<dbReference type="GO" id="GO:0003677">
    <property type="term" value="F:DNA binding"/>
    <property type="evidence" value="ECO:0007669"/>
    <property type="project" value="UniProtKB-KW"/>
</dbReference>
<dbReference type="Pfam" id="PF03466">
    <property type="entry name" value="LysR_substrate"/>
    <property type="match status" value="1"/>
</dbReference>
<sequence length="305" mass="32914">MALELSQWRAFLTVAECGSLIKAAQVLHTDQPALSRALRRTERAVGAPLFVRSNRGVMLTDLGRRLLDPARKLVEHSAAVDTEVQAEVRRASGVLRVGAVDIYPINAAIAEAVSGLVVSGRPLGTEVVGLPWLSHPRALLARTIDIGFDLTVDGQLLEPGLLRRRPIWTETEAFAVISDRHPLAGAEVLDPRDLAEVPLHLPDKALSPAIHDLILGNLAGAGVPAPRRAEPLGTMADVIAQITAGHGWLYSAGTLGRHVPPGTVARPLRVALRRPVRFELVWHVNTDPEATEAFSSRFMTVLDGR</sequence>
<evidence type="ECO:0000256" key="1">
    <source>
        <dbReference type="ARBA" id="ARBA00009437"/>
    </source>
</evidence>
<evidence type="ECO:0000313" key="7">
    <source>
        <dbReference type="Proteomes" id="UP000460221"/>
    </source>
</evidence>
<dbReference type="InterPro" id="IPR036390">
    <property type="entry name" value="WH_DNA-bd_sf"/>
</dbReference>
<dbReference type="Gene3D" id="1.10.10.10">
    <property type="entry name" value="Winged helix-like DNA-binding domain superfamily/Winged helix DNA-binding domain"/>
    <property type="match status" value="1"/>
</dbReference>
<dbReference type="InterPro" id="IPR005119">
    <property type="entry name" value="LysR_subst-bd"/>
</dbReference>
<dbReference type="GO" id="GO:0003700">
    <property type="term" value="F:DNA-binding transcription factor activity"/>
    <property type="evidence" value="ECO:0007669"/>
    <property type="project" value="InterPro"/>
</dbReference>
<comment type="caution">
    <text evidence="6">The sequence shown here is derived from an EMBL/GenBank/DDBJ whole genome shotgun (WGS) entry which is preliminary data.</text>
</comment>
<dbReference type="SUPFAM" id="SSF46785">
    <property type="entry name" value="Winged helix' DNA-binding domain"/>
    <property type="match status" value="1"/>
</dbReference>
<dbReference type="Pfam" id="PF00126">
    <property type="entry name" value="HTH_1"/>
    <property type="match status" value="1"/>
</dbReference>
<organism evidence="6 7">
    <name type="scientific">Nakamurella alba</name>
    <dbReference type="NCBI Taxonomy" id="2665158"/>
    <lineage>
        <taxon>Bacteria</taxon>
        <taxon>Bacillati</taxon>
        <taxon>Actinomycetota</taxon>
        <taxon>Actinomycetes</taxon>
        <taxon>Nakamurellales</taxon>
        <taxon>Nakamurellaceae</taxon>
        <taxon>Nakamurella</taxon>
    </lineage>
</organism>
<keyword evidence="7" id="KW-1185">Reference proteome</keyword>
<dbReference type="InterPro" id="IPR036388">
    <property type="entry name" value="WH-like_DNA-bd_sf"/>
</dbReference>
<feature type="domain" description="HTH lysR-type" evidence="5">
    <location>
        <begin position="3"/>
        <end position="60"/>
    </location>
</feature>
<dbReference type="InterPro" id="IPR000847">
    <property type="entry name" value="LysR_HTH_N"/>
</dbReference>
<comment type="similarity">
    <text evidence="1">Belongs to the LysR transcriptional regulatory family.</text>
</comment>
<dbReference type="GO" id="GO:0032993">
    <property type="term" value="C:protein-DNA complex"/>
    <property type="evidence" value="ECO:0007669"/>
    <property type="project" value="TreeGrafter"/>
</dbReference>
<keyword evidence="3" id="KW-0238">DNA-binding</keyword>
<reference evidence="6 7" key="1">
    <citation type="submission" date="2019-11" db="EMBL/GenBank/DDBJ databases">
        <authorList>
            <person name="Jiang L.-Q."/>
        </authorList>
    </citation>
    <scope>NUCLEOTIDE SEQUENCE [LARGE SCALE GENOMIC DNA]</scope>
    <source>
        <strain evidence="6 7">YIM 132087</strain>
    </source>
</reference>
<evidence type="ECO:0000259" key="5">
    <source>
        <dbReference type="PROSITE" id="PS50931"/>
    </source>
</evidence>
<evidence type="ECO:0000256" key="2">
    <source>
        <dbReference type="ARBA" id="ARBA00023015"/>
    </source>
</evidence>